<dbReference type="AlphaFoldDB" id="A0A0J6TC23"/>
<reference evidence="1 2" key="1">
    <citation type="submission" date="2015-03" db="EMBL/GenBank/DDBJ databases">
        <title>Genome sequencing of Methylobacterium tarhaniae DSM 25844.</title>
        <authorList>
            <person name="Chaudhry V."/>
            <person name="Patil P.B."/>
        </authorList>
    </citation>
    <scope>NUCLEOTIDE SEQUENCE [LARGE SCALE GENOMIC DNA]</scope>
    <source>
        <strain evidence="1 2">DSM 25844</strain>
    </source>
</reference>
<dbReference type="RefSeq" id="WP_048449000.1">
    <property type="nucleotide sequence ID" value="NZ_LABZ01000007.1"/>
</dbReference>
<sequence length="166" mass="17524">MSMLQDVIARLRDTVTGFREDEPLMAAAVSAAALVITADGEIAQEEVNVALADLITEPTLHAKYQPSALAQQLGLAIERACTSDGRGANLAMVSAIVDRPIDERNNVLLIAIDVAIARQGINADEDKMLSQLADQLAVDKVALIAAAKAQRLVTGERVELGDATHG</sequence>
<accession>A0A0J6TC23</accession>
<protein>
    <submittedName>
        <fullName evidence="1">Uncharacterized protein</fullName>
    </submittedName>
</protein>
<organism evidence="1 2">
    <name type="scientific">Methylobacterium tarhaniae</name>
    <dbReference type="NCBI Taxonomy" id="1187852"/>
    <lineage>
        <taxon>Bacteria</taxon>
        <taxon>Pseudomonadati</taxon>
        <taxon>Pseudomonadota</taxon>
        <taxon>Alphaproteobacteria</taxon>
        <taxon>Hyphomicrobiales</taxon>
        <taxon>Methylobacteriaceae</taxon>
        <taxon>Methylobacterium</taxon>
    </lineage>
</organism>
<comment type="caution">
    <text evidence="1">The sequence shown here is derived from an EMBL/GenBank/DDBJ whole genome shotgun (WGS) entry which is preliminary data.</text>
</comment>
<dbReference type="SUPFAM" id="SSF158682">
    <property type="entry name" value="TerB-like"/>
    <property type="match status" value="1"/>
</dbReference>
<dbReference type="Proteomes" id="UP000036449">
    <property type="component" value="Unassembled WGS sequence"/>
</dbReference>
<proteinExistence type="predicted"/>
<dbReference type="EMBL" id="LABZ01000007">
    <property type="protein sequence ID" value="KMO44840.1"/>
    <property type="molecule type" value="Genomic_DNA"/>
</dbReference>
<evidence type="ECO:0000313" key="2">
    <source>
        <dbReference type="Proteomes" id="UP000036449"/>
    </source>
</evidence>
<keyword evidence="2" id="KW-1185">Reference proteome</keyword>
<gene>
    <name evidence="1" type="ORF">VQ03_01080</name>
</gene>
<evidence type="ECO:0000313" key="1">
    <source>
        <dbReference type="EMBL" id="KMO44840.1"/>
    </source>
</evidence>
<dbReference type="PATRIC" id="fig|1187852.3.peg.6112"/>
<dbReference type="InterPro" id="IPR029024">
    <property type="entry name" value="TerB-like"/>
</dbReference>
<dbReference type="Gene3D" id="1.10.3680.10">
    <property type="entry name" value="TerB-like"/>
    <property type="match status" value="1"/>
</dbReference>
<dbReference type="OrthoDB" id="7996399at2"/>
<name>A0A0J6TC23_9HYPH</name>